<name>A0AAW1GVX7_SAPOF</name>
<organism evidence="2 3">
    <name type="scientific">Saponaria officinalis</name>
    <name type="common">Common soapwort</name>
    <name type="synonym">Lychnis saponaria</name>
    <dbReference type="NCBI Taxonomy" id="3572"/>
    <lineage>
        <taxon>Eukaryota</taxon>
        <taxon>Viridiplantae</taxon>
        <taxon>Streptophyta</taxon>
        <taxon>Embryophyta</taxon>
        <taxon>Tracheophyta</taxon>
        <taxon>Spermatophyta</taxon>
        <taxon>Magnoliopsida</taxon>
        <taxon>eudicotyledons</taxon>
        <taxon>Gunneridae</taxon>
        <taxon>Pentapetalae</taxon>
        <taxon>Caryophyllales</taxon>
        <taxon>Caryophyllaceae</taxon>
        <taxon>Caryophylleae</taxon>
        <taxon>Saponaria</taxon>
    </lineage>
</organism>
<proteinExistence type="predicted"/>
<dbReference type="AlphaFoldDB" id="A0AAW1GVX7"/>
<gene>
    <name evidence="2" type="ORF">RND81_13G102800</name>
</gene>
<comment type="caution">
    <text evidence="2">The sequence shown here is derived from an EMBL/GenBank/DDBJ whole genome shotgun (WGS) entry which is preliminary data.</text>
</comment>
<accession>A0AAW1GVX7</accession>
<keyword evidence="3" id="KW-1185">Reference proteome</keyword>
<keyword evidence="1" id="KW-1133">Transmembrane helix</keyword>
<evidence type="ECO:0000313" key="3">
    <source>
        <dbReference type="Proteomes" id="UP001443914"/>
    </source>
</evidence>
<evidence type="ECO:0000256" key="1">
    <source>
        <dbReference type="SAM" id="Phobius"/>
    </source>
</evidence>
<keyword evidence="1" id="KW-0812">Transmembrane</keyword>
<feature type="transmembrane region" description="Helical" evidence="1">
    <location>
        <begin position="14"/>
        <end position="31"/>
    </location>
</feature>
<protein>
    <recommendedName>
        <fullName evidence="4">Cation-transporting P-type ATPase N-terminal domain-containing protein</fullName>
    </recommendedName>
</protein>
<evidence type="ECO:0008006" key="4">
    <source>
        <dbReference type="Google" id="ProtNLM"/>
    </source>
</evidence>
<evidence type="ECO:0000313" key="2">
    <source>
        <dbReference type="EMBL" id="KAK9669013.1"/>
    </source>
</evidence>
<dbReference type="Proteomes" id="UP001443914">
    <property type="component" value="Unassembled WGS sequence"/>
</dbReference>
<keyword evidence="1" id="KW-0472">Membrane</keyword>
<dbReference type="EMBL" id="JBDFQZ010000013">
    <property type="protein sequence ID" value="KAK9669013.1"/>
    <property type="molecule type" value="Genomic_DNA"/>
</dbReference>
<reference evidence="2" key="1">
    <citation type="submission" date="2024-03" db="EMBL/GenBank/DDBJ databases">
        <title>WGS assembly of Saponaria officinalis var. Norfolk2.</title>
        <authorList>
            <person name="Jenkins J."/>
            <person name="Shu S."/>
            <person name="Grimwood J."/>
            <person name="Barry K."/>
            <person name="Goodstein D."/>
            <person name="Schmutz J."/>
            <person name="Leebens-Mack J."/>
            <person name="Osbourn A."/>
        </authorList>
    </citation>
    <scope>NUCLEOTIDE SEQUENCE [LARGE SCALE GENOMIC DNA]</scope>
    <source>
        <strain evidence="2">JIC</strain>
    </source>
</reference>
<sequence length="103" mass="11634">MGVLVPSFDGFVSIFWWICPLFGCCLCETMWKISVVIDRYMAIQILLDSGLQSITSEEIDTRQGRFGDPLMVERRLKDESLVGPTDDRDSAEVDPLAYLVDVV</sequence>